<organism evidence="1 2">
    <name type="scientific">Halarchaeum nitratireducens</name>
    <dbReference type="NCBI Taxonomy" id="489913"/>
    <lineage>
        <taxon>Archaea</taxon>
        <taxon>Methanobacteriati</taxon>
        <taxon>Methanobacteriota</taxon>
        <taxon>Stenosarchaea group</taxon>
        <taxon>Halobacteria</taxon>
        <taxon>Halobacteriales</taxon>
        <taxon>Halobacteriaceae</taxon>
    </lineage>
</organism>
<dbReference type="AlphaFoldDB" id="A0A830GC42"/>
<protein>
    <submittedName>
        <fullName evidence="1">Uncharacterized protein</fullName>
    </submittedName>
</protein>
<keyword evidence="2" id="KW-1185">Reference proteome</keyword>
<name>A0A830GC42_9EURY</name>
<dbReference type="Proteomes" id="UP000608850">
    <property type="component" value="Unassembled WGS sequence"/>
</dbReference>
<evidence type="ECO:0000313" key="1">
    <source>
        <dbReference type="EMBL" id="GGN18545.1"/>
    </source>
</evidence>
<accession>A0A830GC42</accession>
<dbReference type="EMBL" id="BMOQ01000005">
    <property type="protein sequence ID" value="GGN18545.1"/>
    <property type="molecule type" value="Genomic_DNA"/>
</dbReference>
<evidence type="ECO:0000313" key="2">
    <source>
        <dbReference type="Proteomes" id="UP000608850"/>
    </source>
</evidence>
<gene>
    <name evidence="1" type="ORF">GCM10009021_19420</name>
</gene>
<reference evidence="1 2" key="1">
    <citation type="journal article" date="2019" name="Int. J. Syst. Evol. Microbiol.">
        <title>The Global Catalogue of Microorganisms (GCM) 10K type strain sequencing project: providing services to taxonomists for standard genome sequencing and annotation.</title>
        <authorList>
            <consortium name="The Broad Institute Genomics Platform"/>
            <consortium name="The Broad Institute Genome Sequencing Center for Infectious Disease"/>
            <person name="Wu L."/>
            <person name="Ma J."/>
        </authorList>
    </citation>
    <scope>NUCLEOTIDE SEQUENCE [LARGE SCALE GENOMIC DNA]</scope>
    <source>
        <strain evidence="1 2">JCM 16331</strain>
    </source>
</reference>
<sequence>MYVSPFGSWIVVSTGYANDIGRGFAPSWDRFSGRCVCGVEWGCVGVSDDRQERRERTAEALDAAADAIEALHLGDVGHGDDGDLRGLRDGLRSWACDLQGGVIGDE</sequence>
<comment type="caution">
    <text evidence="1">The sequence shown here is derived from an EMBL/GenBank/DDBJ whole genome shotgun (WGS) entry which is preliminary data.</text>
</comment>
<proteinExistence type="predicted"/>